<feature type="repeat" description="ANK" evidence="1">
    <location>
        <begin position="155"/>
        <end position="187"/>
    </location>
</feature>
<keyword evidence="1" id="KW-0040">ANK repeat</keyword>
<protein>
    <recommendedName>
        <fullName evidence="2">Heterokaryon incompatibility domain-containing protein</fullName>
    </recommendedName>
</protein>
<organism evidence="3 4">
    <name type="scientific">Fusarium coffeatum</name>
    <dbReference type="NCBI Taxonomy" id="231269"/>
    <lineage>
        <taxon>Eukaryota</taxon>
        <taxon>Fungi</taxon>
        <taxon>Dikarya</taxon>
        <taxon>Ascomycota</taxon>
        <taxon>Pezizomycotina</taxon>
        <taxon>Sordariomycetes</taxon>
        <taxon>Hypocreomycetidae</taxon>
        <taxon>Hypocreales</taxon>
        <taxon>Nectriaceae</taxon>
        <taxon>Fusarium</taxon>
        <taxon>Fusarium incarnatum-equiseti species complex</taxon>
    </lineage>
</organism>
<proteinExistence type="predicted"/>
<dbReference type="Proteomes" id="UP000253153">
    <property type="component" value="Unassembled WGS sequence"/>
</dbReference>
<evidence type="ECO:0000256" key="1">
    <source>
        <dbReference type="PROSITE-ProRule" id="PRU00023"/>
    </source>
</evidence>
<reference evidence="3 4" key="1">
    <citation type="submission" date="2018-06" db="EMBL/GenBank/DDBJ databases">
        <title>Fusarium incarnatum-equiseti species complex species 28.</title>
        <authorList>
            <person name="Gardiner D.M."/>
        </authorList>
    </citation>
    <scope>NUCLEOTIDE SEQUENCE [LARGE SCALE GENOMIC DNA]</scope>
    <source>
        <strain evidence="3 4">FIESC_28</strain>
    </source>
</reference>
<dbReference type="InterPro" id="IPR036770">
    <property type="entry name" value="Ankyrin_rpt-contain_sf"/>
</dbReference>
<evidence type="ECO:0000259" key="2">
    <source>
        <dbReference type="Pfam" id="PF06985"/>
    </source>
</evidence>
<accession>A0A366QMI7</accession>
<dbReference type="Pfam" id="PF12796">
    <property type="entry name" value="Ank_2"/>
    <property type="match status" value="1"/>
</dbReference>
<dbReference type="SUPFAM" id="SSF48403">
    <property type="entry name" value="Ankyrin repeat"/>
    <property type="match status" value="1"/>
</dbReference>
<gene>
    <name evidence="3" type="ORF">FIESC28_11156</name>
</gene>
<dbReference type="PANTHER" id="PTHR24148">
    <property type="entry name" value="ANKYRIN REPEAT DOMAIN-CONTAINING PROTEIN 39 HOMOLOG-RELATED"/>
    <property type="match status" value="1"/>
</dbReference>
<dbReference type="RefSeq" id="XP_031010639.1">
    <property type="nucleotide sequence ID" value="XM_031165283.1"/>
</dbReference>
<keyword evidence="4" id="KW-1185">Reference proteome</keyword>
<dbReference type="GeneID" id="42000579"/>
<dbReference type="InterPro" id="IPR010730">
    <property type="entry name" value="HET"/>
</dbReference>
<dbReference type="SMART" id="SM00248">
    <property type="entry name" value="ANK"/>
    <property type="match status" value="2"/>
</dbReference>
<dbReference type="PROSITE" id="PS50088">
    <property type="entry name" value="ANK_REPEAT"/>
    <property type="match status" value="1"/>
</dbReference>
<dbReference type="PANTHER" id="PTHR24148:SF64">
    <property type="entry name" value="HETEROKARYON INCOMPATIBILITY DOMAIN-CONTAINING PROTEIN"/>
    <property type="match status" value="1"/>
</dbReference>
<dbReference type="InterPro" id="IPR052895">
    <property type="entry name" value="HetReg/Transcr_Mod"/>
</dbReference>
<dbReference type="PROSITE" id="PS50297">
    <property type="entry name" value="ANK_REP_REGION"/>
    <property type="match status" value="1"/>
</dbReference>
<evidence type="ECO:0000313" key="4">
    <source>
        <dbReference type="Proteomes" id="UP000253153"/>
    </source>
</evidence>
<dbReference type="Pfam" id="PF06985">
    <property type="entry name" value="HET"/>
    <property type="match status" value="1"/>
</dbReference>
<comment type="caution">
    <text evidence="3">The sequence shown here is derived from an EMBL/GenBank/DDBJ whole genome shotgun (WGS) entry which is preliminary data.</text>
</comment>
<feature type="domain" description="Heterokaryon incompatibility" evidence="2">
    <location>
        <begin position="236"/>
        <end position="325"/>
    </location>
</feature>
<dbReference type="AlphaFoldDB" id="A0A366QMI7"/>
<dbReference type="EMBL" id="QKXC01000361">
    <property type="protein sequence ID" value="RBR06141.1"/>
    <property type="molecule type" value="Genomic_DNA"/>
</dbReference>
<sequence>MPPTIDFPNFQYENLPSPSLIRLLSFIKRPRQLSPPTIFGQQVIECVLETVEINTAPAYDLISAIHGNPDSADPGDIDDYGPMHRYPISVNGKMMFVTRNIYEFLKMAEKVNDSVEKRDEIFLETKLINAARNNQRTKVQRLLEQGAFVNARDRFGQTAIHHAAESGFLDTMGLLLDCGASMKVLDNKGQTPFDYLDYARQGDWNRLEEIAYKMQRTPEERELVPIPQVVRVGKPMWIDAICIDQTNDRERIHHRSLISQLYQRANSLIAWIGVQDAETTQAIQTITRIIRFVAKDAEGRFVPTMPYEFEKPAIIKLLRRSWFERDDLMHEVAFGKAITVYCGTDSIPFSYIMQFLRREPYSRSFLPPDLQIWALIGDKGSNKRLSLELAGDQKRVRRIET</sequence>
<evidence type="ECO:0000313" key="3">
    <source>
        <dbReference type="EMBL" id="RBR06141.1"/>
    </source>
</evidence>
<dbReference type="Gene3D" id="1.25.40.20">
    <property type="entry name" value="Ankyrin repeat-containing domain"/>
    <property type="match status" value="1"/>
</dbReference>
<dbReference type="OrthoDB" id="4476201at2759"/>
<dbReference type="InterPro" id="IPR002110">
    <property type="entry name" value="Ankyrin_rpt"/>
</dbReference>
<name>A0A366QMI7_9HYPO</name>